<dbReference type="Proteomes" id="UP000051048">
    <property type="component" value="Unassembled WGS sequence"/>
</dbReference>
<dbReference type="EC" id="5.4.99.-" evidence="4"/>
<evidence type="ECO:0000256" key="1">
    <source>
        <dbReference type="ARBA" id="ARBA00000073"/>
    </source>
</evidence>
<dbReference type="PANTHER" id="PTHR21600:SF35">
    <property type="entry name" value="PSEUDOURIDINE SYNTHASE"/>
    <property type="match status" value="1"/>
</dbReference>
<comment type="function">
    <text evidence="4">Responsible for synthesis of pseudouridine from uracil.</text>
</comment>
<dbReference type="GO" id="GO:0009982">
    <property type="term" value="F:pseudouridine synthase activity"/>
    <property type="evidence" value="ECO:0007669"/>
    <property type="project" value="InterPro"/>
</dbReference>
<dbReference type="Pfam" id="PF00849">
    <property type="entry name" value="PseudoU_synth_2"/>
    <property type="match status" value="1"/>
</dbReference>
<evidence type="ECO:0000259" key="5">
    <source>
        <dbReference type="Pfam" id="PF00849"/>
    </source>
</evidence>
<dbReference type="PATRIC" id="fig|1423740.3.peg.1299"/>
<dbReference type="Gene3D" id="3.30.2350.10">
    <property type="entry name" value="Pseudouridine synthase"/>
    <property type="match status" value="1"/>
</dbReference>
<sequence length="299" mass="34048">MEINWTYNGPGPTKVRTFLKDKGLSRRFLAQIRNNNGGYTVNGREGRMVDMLSSGDQVTVTLPTETARKTDLVKSFVPIKVVYEDRDFLILDKPDHLASIPSHLHRLDSVVNRVAGYYQVRSYHGLVPHIATRLDRDTTGLVLLAKHRYAHSLVDQQLRNHAIEKEYVAITSGQLAQDYYDIRAPIGRKEDSIMLREVRPDGQAARTELFVTQQLHQASLLRVRLHTGRTHQIRVHTAFLGHPLVGDRFYAGMRTPLIQRQALHCQRLKFYQPLLEKWVEVTTDLPADMQAIIAAGGIN</sequence>
<comment type="catalytic activity">
    <reaction evidence="1 4">
        <text>a uridine in RNA = a pseudouridine in RNA</text>
        <dbReference type="Rhea" id="RHEA:48348"/>
        <dbReference type="Rhea" id="RHEA-COMP:12068"/>
        <dbReference type="Rhea" id="RHEA-COMP:12069"/>
        <dbReference type="ChEBI" id="CHEBI:65314"/>
        <dbReference type="ChEBI" id="CHEBI:65315"/>
    </reaction>
</comment>
<comment type="caution">
    <text evidence="6">The sequence shown here is derived from an EMBL/GenBank/DDBJ whole genome shotgun (WGS) entry which is preliminary data.</text>
</comment>
<accession>A0A0R1TFH0</accession>
<dbReference type="NCBIfam" id="TIGR00005">
    <property type="entry name" value="rluA_subfam"/>
    <property type="match status" value="1"/>
</dbReference>
<dbReference type="SUPFAM" id="SSF55120">
    <property type="entry name" value="Pseudouridine synthase"/>
    <property type="match status" value="1"/>
</dbReference>
<evidence type="ECO:0000256" key="3">
    <source>
        <dbReference type="PIRSR" id="PIRSR606225-1"/>
    </source>
</evidence>
<feature type="active site" evidence="3">
    <location>
        <position position="135"/>
    </location>
</feature>
<evidence type="ECO:0000256" key="4">
    <source>
        <dbReference type="RuleBase" id="RU362028"/>
    </source>
</evidence>
<dbReference type="CDD" id="cd02869">
    <property type="entry name" value="PseudoU_synth_RluA_like"/>
    <property type="match status" value="1"/>
</dbReference>
<dbReference type="GO" id="GO:0000455">
    <property type="term" value="P:enzyme-directed rRNA pseudouridine synthesis"/>
    <property type="evidence" value="ECO:0007669"/>
    <property type="project" value="TreeGrafter"/>
</dbReference>
<dbReference type="PROSITE" id="PS01129">
    <property type="entry name" value="PSI_RLU"/>
    <property type="match status" value="1"/>
</dbReference>
<protein>
    <recommendedName>
        <fullName evidence="4">Pseudouridine synthase</fullName>
        <ecNumber evidence="4">5.4.99.-</ecNumber>
    </recommendedName>
</protein>
<dbReference type="PANTHER" id="PTHR21600">
    <property type="entry name" value="MITOCHONDRIAL RNA PSEUDOURIDINE SYNTHASE"/>
    <property type="match status" value="1"/>
</dbReference>
<dbReference type="RefSeq" id="WP_023860202.1">
    <property type="nucleotide sequence ID" value="NZ_AZFH01000159.1"/>
</dbReference>
<name>A0A0R1TFH0_9LACO</name>
<evidence type="ECO:0000256" key="2">
    <source>
        <dbReference type="ARBA" id="ARBA00010876"/>
    </source>
</evidence>
<reference evidence="6 7" key="1">
    <citation type="journal article" date="2015" name="Genome Announc.">
        <title>Expanding the biotechnology potential of lactobacilli through comparative genomics of 213 strains and associated genera.</title>
        <authorList>
            <person name="Sun Z."/>
            <person name="Harris H.M."/>
            <person name="McCann A."/>
            <person name="Guo C."/>
            <person name="Argimon S."/>
            <person name="Zhang W."/>
            <person name="Yang X."/>
            <person name="Jeffery I.B."/>
            <person name="Cooney J.C."/>
            <person name="Kagawa T.F."/>
            <person name="Liu W."/>
            <person name="Song Y."/>
            <person name="Salvetti E."/>
            <person name="Wrobel A."/>
            <person name="Rasinkangas P."/>
            <person name="Parkhill J."/>
            <person name="Rea M.C."/>
            <person name="O'Sullivan O."/>
            <person name="Ritari J."/>
            <person name="Douillard F.P."/>
            <person name="Paul Ross R."/>
            <person name="Yang R."/>
            <person name="Briner A.E."/>
            <person name="Felis G.E."/>
            <person name="de Vos W.M."/>
            <person name="Barrangou R."/>
            <person name="Klaenhammer T.R."/>
            <person name="Caufield P.W."/>
            <person name="Cui Y."/>
            <person name="Zhang H."/>
            <person name="O'Toole P.W."/>
        </authorList>
    </citation>
    <scope>NUCLEOTIDE SEQUENCE [LARGE SCALE GENOMIC DNA]</scope>
    <source>
        <strain evidence="6 7">DSM 15833</strain>
    </source>
</reference>
<dbReference type="InterPro" id="IPR006224">
    <property type="entry name" value="PsdUridine_synth_RluA-like_CS"/>
</dbReference>
<keyword evidence="4" id="KW-0413">Isomerase</keyword>
<dbReference type="EMBL" id="AZFH01000159">
    <property type="protein sequence ID" value="KRL77882.1"/>
    <property type="molecule type" value="Genomic_DNA"/>
</dbReference>
<proteinExistence type="inferred from homology"/>
<dbReference type="InterPro" id="IPR006145">
    <property type="entry name" value="PsdUridine_synth_RsuA/RluA"/>
</dbReference>
<dbReference type="InterPro" id="IPR050188">
    <property type="entry name" value="RluA_PseudoU_synthase"/>
</dbReference>
<evidence type="ECO:0000313" key="7">
    <source>
        <dbReference type="Proteomes" id="UP000051048"/>
    </source>
</evidence>
<dbReference type="InterPro" id="IPR020103">
    <property type="entry name" value="PsdUridine_synth_cat_dom_sf"/>
</dbReference>
<dbReference type="OrthoDB" id="9807829at2"/>
<organism evidence="6 7">
    <name type="scientific">Ligilactobacillus equi DSM 15833 = JCM 10991</name>
    <dbReference type="NCBI Taxonomy" id="1423740"/>
    <lineage>
        <taxon>Bacteria</taxon>
        <taxon>Bacillati</taxon>
        <taxon>Bacillota</taxon>
        <taxon>Bacilli</taxon>
        <taxon>Lactobacillales</taxon>
        <taxon>Lactobacillaceae</taxon>
        <taxon>Ligilactobacillus</taxon>
    </lineage>
</organism>
<dbReference type="InterPro" id="IPR006225">
    <property type="entry name" value="PsdUridine_synth_RluC/D"/>
</dbReference>
<evidence type="ECO:0000313" key="6">
    <source>
        <dbReference type="EMBL" id="KRL77882.1"/>
    </source>
</evidence>
<dbReference type="GO" id="GO:0140098">
    <property type="term" value="F:catalytic activity, acting on RNA"/>
    <property type="evidence" value="ECO:0007669"/>
    <property type="project" value="UniProtKB-ARBA"/>
</dbReference>
<gene>
    <name evidence="6" type="ORF">FC36_GL001206</name>
</gene>
<dbReference type="GO" id="GO:0003723">
    <property type="term" value="F:RNA binding"/>
    <property type="evidence" value="ECO:0007669"/>
    <property type="project" value="InterPro"/>
</dbReference>
<comment type="similarity">
    <text evidence="2 4">Belongs to the pseudouridine synthase RluA family.</text>
</comment>
<dbReference type="AlphaFoldDB" id="A0A0R1TFH0"/>
<dbReference type="STRING" id="1423740.FC36_GL001206"/>
<feature type="domain" description="Pseudouridine synthase RsuA/RluA-like" evidence="5">
    <location>
        <begin position="87"/>
        <end position="238"/>
    </location>
</feature>